<dbReference type="Proteomes" id="UP000654345">
    <property type="component" value="Unassembled WGS sequence"/>
</dbReference>
<feature type="transmembrane region" description="Helical" evidence="1">
    <location>
        <begin position="345"/>
        <end position="369"/>
    </location>
</feature>
<feature type="transmembrane region" description="Helical" evidence="1">
    <location>
        <begin position="418"/>
        <end position="441"/>
    </location>
</feature>
<reference evidence="2 3" key="1">
    <citation type="journal article" date="2021" name="Int. J. Syst. Evol. Microbiol.">
        <title>Reticulibacter mediterranei gen. nov., sp. nov., within the new family Reticulibacteraceae fam. nov., and Ktedonospora formicarum gen. nov., sp. nov., Ktedonobacter robiniae sp. nov., Dictyobacter formicarum sp. nov. and Dictyobacter arantiisoli sp. nov., belonging to the class Ktedonobacteria.</title>
        <authorList>
            <person name="Yabe S."/>
            <person name="Zheng Y."/>
            <person name="Wang C.M."/>
            <person name="Sakai Y."/>
            <person name="Abe K."/>
            <person name="Yokota A."/>
            <person name="Donadio S."/>
            <person name="Cavaletti L."/>
            <person name="Monciardini P."/>
        </authorList>
    </citation>
    <scope>NUCLEOTIDE SEQUENCE [LARGE SCALE GENOMIC DNA]</scope>
    <source>
        <strain evidence="2 3">SOSP1-30</strain>
    </source>
</reference>
<feature type="transmembrane region" description="Helical" evidence="1">
    <location>
        <begin position="206"/>
        <end position="224"/>
    </location>
</feature>
<feature type="transmembrane region" description="Helical" evidence="1">
    <location>
        <begin position="40"/>
        <end position="63"/>
    </location>
</feature>
<dbReference type="EMBL" id="BNJG01000001">
    <property type="protein sequence ID" value="GHO53216.1"/>
    <property type="molecule type" value="Genomic_DNA"/>
</dbReference>
<keyword evidence="1" id="KW-1133">Transmembrane helix</keyword>
<sequence>MSATDTNFAVDVSARKTKTPPLFTHTTNSSGVWRERIFSLLWPCLLVALGLRIFLVVHTHGVIDGDEALVGIQAQRILHGDFPVYFYGQAYMGSLEAYLIAILFALFGPSVWAMRAEPILLSMGVVWLTWRLAGILTEASALSQTVRRVFMTVAALCAAVPPLYDGIIEGRTYGGFIEMLVVILLLLISTIRLTRRWFGGAPRRELAWRWAGLGFLIGLGFWIYPLIISSVLAIALWILGACALAMWRRRQSGTDTARTWWQPARELLLALWGIPTGLIGMAPALGWGATHQWMNISYVFSLGGHETLHQKLSDVERLTESYETCVGPRVIGGGIPYESSLAANIHTYILLVEVVCIIITLLMFGFSFIRPTLRAVVVRQLAGLPMLFAACTVFLFCISSASKSIFIGGCAADNAGRYAAPVMLALPFFLATAFTLVWTFLASRKTPADFTEKQITRVPHRALALAAQSLLVLFLLGLLGAQVATYQLADPAETYQSNYCLADPTDNGPVLAYLQEQHIRYFWASNMLAYPLVFKSGLTIMGADPLPLIQPTIAIDRIPSYTDAVLHADRPSMLFIVPHDQIQPRILQVLDSLNVTYRVARFPSQPGYDVLVVIPLNRSVSPLESPELDLFYCVSH</sequence>
<feature type="transmembrane region" description="Helical" evidence="1">
    <location>
        <begin position="230"/>
        <end position="247"/>
    </location>
</feature>
<keyword evidence="3" id="KW-1185">Reference proteome</keyword>
<feature type="transmembrane region" description="Helical" evidence="1">
    <location>
        <begin position="173"/>
        <end position="194"/>
    </location>
</feature>
<proteinExistence type="predicted"/>
<evidence type="ECO:0000313" key="2">
    <source>
        <dbReference type="EMBL" id="GHO53216.1"/>
    </source>
</evidence>
<evidence type="ECO:0000313" key="3">
    <source>
        <dbReference type="Proteomes" id="UP000654345"/>
    </source>
</evidence>
<feature type="transmembrane region" description="Helical" evidence="1">
    <location>
        <begin position="381"/>
        <end position="406"/>
    </location>
</feature>
<keyword evidence="1" id="KW-0812">Transmembrane</keyword>
<gene>
    <name evidence="2" type="ORF">KSB_16910</name>
</gene>
<protein>
    <recommendedName>
        <fullName evidence="4">Glycosyltransferase RgtA/B/C/D-like domain-containing protein</fullName>
    </recommendedName>
</protein>
<feature type="transmembrane region" description="Helical" evidence="1">
    <location>
        <begin position="267"/>
        <end position="289"/>
    </location>
</feature>
<organism evidence="2 3">
    <name type="scientific">Ktedonobacter robiniae</name>
    <dbReference type="NCBI Taxonomy" id="2778365"/>
    <lineage>
        <taxon>Bacteria</taxon>
        <taxon>Bacillati</taxon>
        <taxon>Chloroflexota</taxon>
        <taxon>Ktedonobacteria</taxon>
        <taxon>Ktedonobacterales</taxon>
        <taxon>Ktedonobacteraceae</taxon>
        <taxon>Ktedonobacter</taxon>
    </lineage>
</organism>
<evidence type="ECO:0008006" key="4">
    <source>
        <dbReference type="Google" id="ProtNLM"/>
    </source>
</evidence>
<feature type="transmembrane region" description="Helical" evidence="1">
    <location>
        <begin position="462"/>
        <end position="481"/>
    </location>
</feature>
<accession>A0ABQ3UKE6</accession>
<feature type="transmembrane region" description="Helical" evidence="1">
    <location>
        <begin position="119"/>
        <end position="137"/>
    </location>
</feature>
<dbReference type="RefSeq" id="WP_201370046.1">
    <property type="nucleotide sequence ID" value="NZ_BNJG01000001.1"/>
</dbReference>
<keyword evidence="1" id="KW-0472">Membrane</keyword>
<comment type="caution">
    <text evidence="2">The sequence shown here is derived from an EMBL/GenBank/DDBJ whole genome shotgun (WGS) entry which is preliminary data.</text>
</comment>
<name>A0ABQ3UKE6_9CHLR</name>
<feature type="transmembrane region" description="Helical" evidence="1">
    <location>
        <begin position="84"/>
        <end position="107"/>
    </location>
</feature>
<evidence type="ECO:0000256" key="1">
    <source>
        <dbReference type="SAM" id="Phobius"/>
    </source>
</evidence>